<dbReference type="InterPro" id="IPR000241">
    <property type="entry name" value="RlmKL-like_Mtase"/>
</dbReference>
<dbReference type="Gene3D" id="3.40.50.150">
    <property type="entry name" value="Vaccinia Virus protein VP39"/>
    <property type="match status" value="1"/>
</dbReference>
<organism evidence="2 3">
    <name type="scientific">Candidatus Kerfeldbacteria bacterium CG15_BIG_FIL_POST_REV_8_21_14_020_45_12</name>
    <dbReference type="NCBI Taxonomy" id="2014247"/>
    <lineage>
        <taxon>Bacteria</taxon>
        <taxon>Candidatus Kerfeldiibacteriota</taxon>
    </lineage>
</organism>
<evidence type="ECO:0000313" key="3">
    <source>
        <dbReference type="Proteomes" id="UP000230292"/>
    </source>
</evidence>
<evidence type="ECO:0000259" key="1">
    <source>
        <dbReference type="Pfam" id="PF01170"/>
    </source>
</evidence>
<reference evidence="2 3" key="1">
    <citation type="submission" date="2017-09" db="EMBL/GenBank/DDBJ databases">
        <title>Depth-based differentiation of microbial function through sediment-hosted aquifers and enrichment of novel symbionts in the deep terrestrial subsurface.</title>
        <authorList>
            <person name="Probst A.J."/>
            <person name="Ladd B."/>
            <person name="Jarett J.K."/>
            <person name="Geller-Mcgrath D.E."/>
            <person name="Sieber C.M."/>
            <person name="Emerson J.B."/>
            <person name="Anantharaman K."/>
            <person name="Thomas B.C."/>
            <person name="Malmstrom R."/>
            <person name="Stieglmeier M."/>
            <person name="Klingl A."/>
            <person name="Woyke T."/>
            <person name="Ryan C.M."/>
            <person name="Banfield J.F."/>
        </authorList>
    </citation>
    <scope>NUCLEOTIDE SEQUENCE [LARGE SCALE GENOMIC DNA]</scope>
    <source>
        <strain evidence="2">CG15_BIG_FIL_POST_REV_8_21_14_020_45_12</strain>
    </source>
</reference>
<dbReference type="AlphaFoldDB" id="A0A2M7H414"/>
<feature type="domain" description="Ribosomal RNA large subunit methyltransferase K/L-like methyltransferase" evidence="1">
    <location>
        <begin position="191"/>
        <end position="244"/>
    </location>
</feature>
<comment type="caution">
    <text evidence="2">The sequence shown here is derived from an EMBL/GenBank/DDBJ whole genome shotgun (WGS) entry which is preliminary data.</text>
</comment>
<dbReference type="Proteomes" id="UP000230292">
    <property type="component" value="Unassembled WGS sequence"/>
</dbReference>
<proteinExistence type="predicted"/>
<feature type="non-terminal residue" evidence="2">
    <location>
        <position position="338"/>
    </location>
</feature>
<dbReference type="EMBL" id="PFGC01000032">
    <property type="protein sequence ID" value="PIW36980.1"/>
    <property type="molecule type" value="Genomic_DNA"/>
</dbReference>
<evidence type="ECO:0000313" key="2">
    <source>
        <dbReference type="EMBL" id="PIW36980.1"/>
    </source>
</evidence>
<protein>
    <recommendedName>
        <fullName evidence="1">Ribosomal RNA large subunit methyltransferase K/L-like methyltransferase domain-containing protein</fullName>
    </recommendedName>
</protein>
<gene>
    <name evidence="2" type="ORF">COW24_02505</name>
</gene>
<dbReference type="PANTHER" id="PTHR14911">
    <property type="entry name" value="THUMP DOMAIN-CONTAINING"/>
    <property type="match status" value="1"/>
</dbReference>
<dbReference type="CDD" id="cd02440">
    <property type="entry name" value="AdoMet_MTases"/>
    <property type="match status" value="1"/>
</dbReference>
<dbReference type="GO" id="GO:0016423">
    <property type="term" value="F:tRNA (guanine) methyltransferase activity"/>
    <property type="evidence" value="ECO:0007669"/>
    <property type="project" value="TreeGrafter"/>
</dbReference>
<dbReference type="SUPFAM" id="SSF53335">
    <property type="entry name" value="S-adenosyl-L-methionine-dependent methyltransferases"/>
    <property type="match status" value="1"/>
</dbReference>
<dbReference type="GO" id="GO:0030488">
    <property type="term" value="P:tRNA methylation"/>
    <property type="evidence" value="ECO:0007669"/>
    <property type="project" value="TreeGrafter"/>
</dbReference>
<dbReference type="InterPro" id="IPR029063">
    <property type="entry name" value="SAM-dependent_MTases_sf"/>
</dbReference>
<name>A0A2M7H414_9BACT</name>
<dbReference type="PANTHER" id="PTHR14911:SF13">
    <property type="entry name" value="TRNA (GUANINE(6)-N2)-METHYLTRANSFERASE THUMP3"/>
    <property type="match status" value="1"/>
</dbReference>
<accession>A0A2M7H414</accession>
<dbReference type="Pfam" id="PF01170">
    <property type="entry name" value="UPF0020"/>
    <property type="match status" value="1"/>
</dbReference>
<sequence>MEKIDKYEYAFILGSHPEISFAELLAVLPQTDLKLQGPVAFMQTDEALDAVELMNKLGGTVKIVQMVGDFDEEALVDWLYDRINYETKFHFGFSMYSLGPVLKKNKNVETLLTLGLALKKQFRADDISARFVQSKDLALSSVIVHKERLLKNGVDVVILKDDHKLRFGYTLAVQPFQQFSKRDYGRPQRDARSGMLPPKLARMMLNLSQPTIKSAILDPFCGSGTVLQEALLMGYTHVIGSDKSGKAIEDTAANLKWLKCSNVELRKYAAERLVRDGIFKPHSIDRIVFEGYLGTPNPQAHDVADQTAELNRLYLHAFAEFVKLLKPGGRIVAALPFW</sequence>